<dbReference type="GO" id="GO:0004984">
    <property type="term" value="F:olfactory receptor activity"/>
    <property type="evidence" value="ECO:0007669"/>
    <property type="project" value="InterPro"/>
</dbReference>
<keyword evidence="11" id="KW-1003">Cell membrane</keyword>
<organism evidence="13 14">
    <name type="scientific">Heterocephalus glaber</name>
    <name type="common">Naked mole rat</name>
    <dbReference type="NCBI Taxonomy" id="10181"/>
    <lineage>
        <taxon>Eukaryota</taxon>
        <taxon>Metazoa</taxon>
        <taxon>Chordata</taxon>
        <taxon>Craniata</taxon>
        <taxon>Vertebrata</taxon>
        <taxon>Euteleostomi</taxon>
        <taxon>Mammalia</taxon>
        <taxon>Eutheria</taxon>
        <taxon>Euarchontoglires</taxon>
        <taxon>Glires</taxon>
        <taxon>Rodentia</taxon>
        <taxon>Hystricomorpha</taxon>
        <taxon>Bathyergidae</taxon>
        <taxon>Heterocephalus</taxon>
    </lineage>
</organism>
<gene>
    <name evidence="13" type="ORF">GW7_12509</name>
</gene>
<dbReference type="InParanoid" id="G5CAV6"/>
<evidence type="ECO:0000256" key="7">
    <source>
        <dbReference type="ARBA" id="ARBA00023136"/>
    </source>
</evidence>
<dbReference type="EMBL" id="JH174184">
    <property type="protein sequence ID" value="EHB18667.1"/>
    <property type="molecule type" value="Genomic_DNA"/>
</dbReference>
<evidence type="ECO:0000256" key="11">
    <source>
        <dbReference type="RuleBase" id="RU363047"/>
    </source>
</evidence>
<feature type="transmembrane region" description="Helical" evidence="11">
    <location>
        <begin position="231"/>
        <end position="249"/>
    </location>
</feature>
<feature type="transmembrane region" description="Helical" evidence="11">
    <location>
        <begin position="90"/>
        <end position="112"/>
    </location>
</feature>
<evidence type="ECO:0000256" key="6">
    <source>
        <dbReference type="ARBA" id="ARBA00023040"/>
    </source>
</evidence>
<feature type="transmembrane region" description="Helical" evidence="11">
    <location>
        <begin position="200"/>
        <end position="219"/>
    </location>
</feature>
<dbReference type="AlphaFoldDB" id="G5CAV6"/>
<keyword evidence="8 10" id="KW-0675">Receptor</keyword>
<feature type="transmembrane region" description="Helical" evidence="11">
    <location>
        <begin position="34"/>
        <end position="61"/>
    </location>
</feature>
<dbReference type="PRINTS" id="PR00237">
    <property type="entry name" value="GPCRRHODOPSN"/>
</dbReference>
<keyword evidence="5 11" id="KW-1133">Transmembrane helix</keyword>
<evidence type="ECO:0000256" key="1">
    <source>
        <dbReference type="ARBA" id="ARBA00004141"/>
    </source>
</evidence>
<dbReference type="GO" id="GO:0005886">
    <property type="term" value="C:plasma membrane"/>
    <property type="evidence" value="ECO:0007669"/>
    <property type="project" value="UniProtKB-SubCell"/>
</dbReference>
<reference evidence="13 14" key="1">
    <citation type="journal article" date="2011" name="Nature">
        <title>Genome sequencing reveals insights into physiology and longevity of the naked mole rat.</title>
        <authorList>
            <person name="Kim E.B."/>
            <person name="Fang X."/>
            <person name="Fushan A.A."/>
            <person name="Huang Z."/>
            <person name="Lobanov A.V."/>
            <person name="Han L."/>
            <person name="Marino S.M."/>
            <person name="Sun X."/>
            <person name="Turanov A.A."/>
            <person name="Yang P."/>
            <person name="Yim S.H."/>
            <person name="Zhao X."/>
            <person name="Kasaikina M.V."/>
            <person name="Stoletzki N."/>
            <person name="Peng C."/>
            <person name="Polak P."/>
            <person name="Xiong Z."/>
            <person name="Kiezun A."/>
            <person name="Zhu Y."/>
            <person name="Chen Y."/>
            <person name="Kryukov G.V."/>
            <person name="Zhang Q."/>
            <person name="Peshkin L."/>
            <person name="Yang L."/>
            <person name="Bronson R.T."/>
            <person name="Buffenstein R."/>
            <person name="Wang B."/>
            <person name="Han C."/>
            <person name="Li Q."/>
            <person name="Chen L."/>
            <person name="Zhao W."/>
            <person name="Sunyaev S.R."/>
            <person name="Park T.J."/>
            <person name="Zhang G."/>
            <person name="Wang J."/>
            <person name="Gladyshev V.N."/>
        </authorList>
    </citation>
    <scope>NUCLEOTIDE SEQUENCE [LARGE SCALE GENOMIC DNA]</scope>
</reference>
<dbReference type="PROSITE" id="PS50262">
    <property type="entry name" value="G_PROTEIN_RECEP_F1_2"/>
    <property type="match status" value="1"/>
</dbReference>
<dbReference type="GO" id="GO:0004930">
    <property type="term" value="F:G protein-coupled receptor activity"/>
    <property type="evidence" value="ECO:0007669"/>
    <property type="project" value="UniProtKB-KW"/>
</dbReference>
<keyword evidence="2 11" id="KW-0716">Sensory transduction</keyword>
<evidence type="ECO:0000313" key="13">
    <source>
        <dbReference type="EMBL" id="EHB18667.1"/>
    </source>
</evidence>
<dbReference type="Pfam" id="PF13853">
    <property type="entry name" value="7tm_4"/>
    <property type="match status" value="1"/>
</dbReference>
<evidence type="ECO:0000256" key="5">
    <source>
        <dbReference type="ARBA" id="ARBA00022989"/>
    </source>
</evidence>
<dbReference type="Pfam" id="PF00001">
    <property type="entry name" value="7tm_1"/>
    <property type="match status" value="1"/>
</dbReference>
<dbReference type="InterPro" id="IPR000725">
    <property type="entry name" value="Olfact_rcpt"/>
</dbReference>
<evidence type="ECO:0000256" key="3">
    <source>
        <dbReference type="ARBA" id="ARBA00022692"/>
    </source>
</evidence>
<evidence type="ECO:0000256" key="10">
    <source>
        <dbReference type="RuleBase" id="RU000688"/>
    </source>
</evidence>
<keyword evidence="3 10" id="KW-0812">Transmembrane</keyword>
<dbReference type="PANTHER" id="PTHR48018">
    <property type="entry name" value="OLFACTORY RECEPTOR"/>
    <property type="match status" value="1"/>
</dbReference>
<name>G5CAV6_HETGA</name>
<sequence length="310" mass="34804">MYFFLSHRAFSDLCYSSAVGPKMLVVLLTKSKSIPFIGCALQFFFYMFVYVECLLLALMAFDWYKAISNPLLYAADMSSRLCSVPVASIYLLRVVDSLIHTSLAFCLCFFGPKMLSDLIAENKSVPSAGCALNFFFTCVFISAECVLLMVMALDRYQAISSPCCKPWTHPAGCITSSIITTIFKMNSAEGKRKASSTCSFHPAAVAVFHGNLLFMYFHLSSSYSMDTDKMASVFYMVVIQMLNSLIYRLRNKDVKAGLKQGMSTTWCSGQNHLSIQNGLKIQRINFKYLLVVAHQSNLQDIFHDLLCCLY</sequence>
<dbReference type="STRING" id="10181.G5CAV6"/>
<accession>G5CAV6</accession>
<dbReference type="Gene3D" id="1.20.1070.10">
    <property type="entry name" value="Rhodopsin 7-helix transmembrane proteins"/>
    <property type="match status" value="2"/>
</dbReference>
<dbReference type="PROSITE" id="PS00237">
    <property type="entry name" value="G_PROTEIN_RECEP_F1_1"/>
    <property type="match status" value="1"/>
</dbReference>
<dbReference type="Proteomes" id="UP000006813">
    <property type="component" value="Unassembled WGS sequence"/>
</dbReference>
<evidence type="ECO:0000259" key="12">
    <source>
        <dbReference type="PROSITE" id="PS50262"/>
    </source>
</evidence>
<keyword evidence="6 10" id="KW-0297">G-protein coupled receptor</keyword>
<comment type="subcellular location">
    <subcellularLocation>
        <location evidence="11">Cell membrane</location>
        <topology evidence="11">Multi-pass membrane protein</topology>
    </subcellularLocation>
    <subcellularLocation>
        <location evidence="1">Membrane</location>
        <topology evidence="1">Multi-pass membrane protein</topology>
    </subcellularLocation>
</comment>
<feature type="domain" description="G-protein coupled receptors family 1 profile" evidence="12">
    <location>
        <begin position="1"/>
        <end position="247"/>
    </location>
</feature>
<proteinExistence type="inferred from homology"/>
<evidence type="ECO:0000256" key="9">
    <source>
        <dbReference type="ARBA" id="ARBA00023224"/>
    </source>
</evidence>
<comment type="similarity">
    <text evidence="10">Belongs to the G-protein coupled receptor 1 family.</text>
</comment>
<evidence type="ECO:0000256" key="2">
    <source>
        <dbReference type="ARBA" id="ARBA00022606"/>
    </source>
</evidence>
<evidence type="ECO:0000256" key="8">
    <source>
        <dbReference type="ARBA" id="ARBA00023170"/>
    </source>
</evidence>
<keyword evidence="7 11" id="KW-0472">Membrane</keyword>
<keyword evidence="4 11" id="KW-0552">Olfaction</keyword>
<dbReference type="InterPro" id="IPR017452">
    <property type="entry name" value="GPCR_Rhodpsn_7TM"/>
</dbReference>
<dbReference type="SUPFAM" id="SSF81321">
    <property type="entry name" value="Family A G protein-coupled receptor-like"/>
    <property type="match status" value="2"/>
</dbReference>
<keyword evidence="9 10" id="KW-0807">Transducer</keyword>
<feature type="transmembrane region" description="Helical" evidence="11">
    <location>
        <begin position="132"/>
        <end position="153"/>
    </location>
</feature>
<protein>
    <recommendedName>
        <fullName evidence="11">Olfactory receptor</fullName>
    </recommendedName>
</protein>
<dbReference type="InterPro" id="IPR000276">
    <property type="entry name" value="GPCR_Rhodpsn"/>
</dbReference>
<dbReference type="PRINTS" id="PR00245">
    <property type="entry name" value="OLFACTORYR"/>
</dbReference>
<evidence type="ECO:0000256" key="4">
    <source>
        <dbReference type="ARBA" id="ARBA00022725"/>
    </source>
</evidence>
<evidence type="ECO:0000313" key="14">
    <source>
        <dbReference type="Proteomes" id="UP000006813"/>
    </source>
</evidence>